<dbReference type="GO" id="GO:0016020">
    <property type="term" value="C:membrane"/>
    <property type="evidence" value="ECO:0007669"/>
    <property type="project" value="UniProtKB-SubCell"/>
</dbReference>
<comment type="caution">
    <text evidence="6">Lacks conserved residue(s) required for the propagation of feature annotation.</text>
</comment>
<dbReference type="Gene3D" id="3.40.50.10140">
    <property type="entry name" value="Toll/interleukin-1 receptor homology (TIR) domain"/>
    <property type="match status" value="1"/>
</dbReference>
<dbReference type="PANTHER" id="PTHR24365">
    <property type="entry name" value="TOLL-LIKE RECEPTOR"/>
    <property type="match status" value="1"/>
</dbReference>
<dbReference type="PROSITE" id="PS50104">
    <property type="entry name" value="TIR"/>
    <property type="match status" value="1"/>
</dbReference>
<evidence type="ECO:0000256" key="6">
    <source>
        <dbReference type="PROSITE-ProRule" id="PRU00076"/>
    </source>
</evidence>
<protein>
    <submittedName>
        <fullName evidence="11">Uncharacterized protein</fullName>
    </submittedName>
</protein>
<comment type="caution">
    <text evidence="11">The sequence shown here is derived from an EMBL/GenBank/DDBJ whole genome shotgun (WGS) entry which is preliminary data.</text>
</comment>
<dbReference type="SMART" id="SM00255">
    <property type="entry name" value="TIR"/>
    <property type="match status" value="1"/>
</dbReference>
<feature type="disulfide bond" evidence="6">
    <location>
        <begin position="145"/>
        <end position="154"/>
    </location>
</feature>
<evidence type="ECO:0000256" key="1">
    <source>
        <dbReference type="ARBA" id="ARBA00004370"/>
    </source>
</evidence>
<keyword evidence="5 7" id="KW-0472">Membrane</keyword>
<keyword evidence="3 8" id="KW-0732">Signal</keyword>
<dbReference type="PANTHER" id="PTHR24365:SF541">
    <property type="entry name" value="PROTEIN TOLL-RELATED"/>
    <property type="match status" value="1"/>
</dbReference>
<evidence type="ECO:0000256" key="7">
    <source>
        <dbReference type="SAM" id="Phobius"/>
    </source>
</evidence>
<dbReference type="Pfam" id="PF01582">
    <property type="entry name" value="TIR"/>
    <property type="match status" value="1"/>
</dbReference>
<feature type="domain" description="TIR" evidence="10">
    <location>
        <begin position="360"/>
        <end position="505"/>
    </location>
</feature>
<evidence type="ECO:0000256" key="4">
    <source>
        <dbReference type="ARBA" id="ARBA00022989"/>
    </source>
</evidence>
<feature type="signal peptide" evidence="8">
    <location>
        <begin position="1"/>
        <end position="23"/>
    </location>
</feature>
<feature type="disulfide bond" evidence="6">
    <location>
        <begin position="181"/>
        <end position="190"/>
    </location>
</feature>
<proteinExistence type="predicted"/>
<keyword evidence="12" id="KW-1185">Reference proteome</keyword>
<gene>
    <name evidence="11" type="ORF">ACJMK2_042149</name>
</gene>
<feature type="chain" id="PRO_5044725180" evidence="8">
    <location>
        <begin position="24"/>
        <end position="531"/>
    </location>
</feature>
<feature type="transmembrane region" description="Helical" evidence="7">
    <location>
        <begin position="310"/>
        <end position="337"/>
    </location>
</feature>
<keyword evidence="2 7" id="KW-0812">Transmembrane</keyword>
<comment type="subcellular location">
    <subcellularLocation>
        <location evidence="1">Membrane</location>
    </subcellularLocation>
</comment>
<feature type="disulfide bond" evidence="6">
    <location>
        <begin position="162"/>
        <end position="179"/>
    </location>
</feature>
<evidence type="ECO:0000256" key="2">
    <source>
        <dbReference type="ARBA" id="ARBA00022692"/>
    </source>
</evidence>
<dbReference type="InterPro" id="IPR035897">
    <property type="entry name" value="Toll_tir_struct_dom_sf"/>
</dbReference>
<accession>A0ABD3W7U2</accession>
<dbReference type="Proteomes" id="UP001634394">
    <property type="component" value="Unassembled WGS sequence"/>
</dbReference>
<dbReference type="PROSITE" id="PS00022">
    <property type="entry name" value="EGF_1"/>
    <property type="match status" value="3"/>
</dbReference>
<reference evidence="11 12" key="1">
    <citation type="submission" date="2024-11" db="EMBL/GenBank/DDBJ databases">
        <title>Chromosome-level genome assembly of the freshwater bivalve Anodonta woodiana.</title>
        <authorList>
            <person name="Chen X."/>
        </authorList>
    </citation>
    <scope>NUCLEOTIDE SEQUENCE [LARGE SCALE GENOMIC DNA]</scope>
    <source>
        <strain evidence="11">MN2024</strain>
        <tissue evidence="11">Gills</tissue>
    </source>
</reference>
<dbReference type="PROSITE" id="PS01186">
    <property type="entry name" value="EGF_2"/>
    <property type="match status" value="1"/>
</dbReference>
<dbReference type="AlphaFoldDB" id="A0ABD3W7U2"/>
<keyword evidence="4 7" id="KW-1133">Transmembrane helix</keyword>
<keyword evidence="6" id="KW-1015">Disulfide bond</keyword>
<evidence type="ECO:0000256" key="3">
    <source>
        <dbReference type="ARBA" id="ARBA00022729"/>
    </source>
</evidence>
<dbReference type="SUPFAM" id="SSF52200">
    <property type="entry name" value="Toll/Interleukin receptor TIR domain"/>
    <property type="match status" value="1"/>
</dbReference>
<name>A0ABD3W7U2_SINWO</name>
<sequence length="531" mass="60191">MNTLLWIPCATIILTICIVRVRSLNCGFTLCSIPNFCGDGRECHSNSDTCQWDCVCTDNVTHELCRIDQLKLSTDSPVTRSTIVNIVHRRDNTEAEVSNTEAPLRQNTDCLINYTLNIIPCPIGIPCFYGDCFVDNLTSITRCDCYPGATGAFCNEPCCLDCGPYGVCSVNMADRIQYCNCHPGYTGERCEKPVGDVIWIKVPPTQKTDCISNYTQNTKACLGGIPCLYGDCITDNMTFVTICKCYPGAQGDFCNLLCCLDCGPRGECAVNMTDSSQFCICHPNYTGERCATLKTIENADNLRIQMENTWYQWLVGVGIVVLFMLILVLIVLPYLMWKHRVILIMKLVYYLQPYEEQDNRIWDALVLYRSDPFDEEFVLQKLYPMLEKMGFKVNITFKDVAVGETISNNNSIIQAVQNSRRTILVMSKNYVKSELTRFEFQCAQQEMLQKKHRIIPILLEDITDIKDTIDPTLKVILNSATSIVWPGENNPKELQTFLKRLELSMPKRQIVKDMGTIRSESITIHVMDANK</sequence>
<dbReference type="EMBL" id="JBJQND010000008">
    <property type="protein sequence ID" value="KAL3869471.1"/>
    <property type="molecule type" value="Genomic_DNA"/>
</dbReference>
<evidence type="ECO:0000259" key="9">
    <source>
        <dbReference type="PROSITE" id="PS50026"/>
    </source>
</evidence>
<feature type="domain" description="EGF-like" evidence="9">
    <location>
        <begin position="160"/>
        <end position="191"/>
    </location>
</feature>
<evidence type="ECO:0000313" key="11">
    <source>
        <dbReference type="EMBL" id="KAL3869471.1"/>
    </source>
</evidence>
<dbReference type="SMART" id="SM00181">
    <property type="entry name" value="EGF"/>
    <property type="match status" value="4"/>
</dbReference>
<dbReference type="InterPro" id="IPR000742">
    <property type="entry name" value="EGF"/>
</dbReference>
<dbReference type="PROSITE" id="PS50026">
    <property type="entry name" value="EGF_3"/>
    <property type="match status" value="2"/>
</dbReference>
<evidence type="ECO:0000256" key="5">
    <source>
        <dbReference type="ARBA" id="ARBA00023136"/>
    </source>
</evidence>
<evidence type="ECO:0000256" key="8">
    <source>
        <dbReference type="SAM" id="SignalP"/>
    </source>
</evidence>
<dbReference type="InterPro" id="IPR000157">
    <property type="entry name" value="TIR_dom"/>
</dbReference>
<evidence type="ECO:0000313" key="12">
    <source>
        <dbReference type="Proteomes" id="UP001634394"/>
    </source>
</evidence>
<keyword evidence="6" id="KW-0245">EGF-like domain</keyword>
<dbReference type="EMBL" id="JBJQND010000008">
    <property type="protein sequence ID" value="KAL3869472.1"/>
    <property type="molecule type" value="Genomic_DNA"/>
</dbReference>
<organism evidence="11 12">
    <name type="scientific">Sinanodonta woodiana</name>
    <name type="common">Chinese pond mussel</name>
    <name type="synonym">Anodonta woodiana</name>
    <dbReference type="NCBI Taxonomy" id="1069815"/>
    <lineage>
        <taxon>Eukaryota</taxon>
        <taxon>Metazoa</taxon>
        <taxon>Spiralia</taxon>
        <taxon>Lophotrochozoa</taxon>
        <taxon>Mollusca</taxon>
        <taxon>Bivalvia</taxon>
        <taxon>Autobranchia</taxon>
        <taxon>Heteroconchia</taxon>
        <taxon>Palaeoheterodonta</taxon>
        <taxon>Unionida</taxon>
        <taxon>Unionoidea</taxon>
        <taxon>Unionidae</taxon>
        <taxon>Unioninae</taxon>
        <taxon>Sinanodonta</taxon>
    </lineage>
</organism>
<evidence type="ECO:0000259" key="10">
    <source>
        <dbReference type="PROSITE" id="PS50104"/>
    </source>
</evidence>
<feature type="domain" description="EGF-like" evidence="9">
    <location>
        <begin position="117"/>
        <end position="155"/>
    </location>
</feature>